<dbReference type="GO" id="GO:0045892">
    <property type="term" value="P:negative regulation of DNA-templated transcription"/>
    <property type="evidence" value="ECO:0007669"/>
    <property type="project" value="UniProtKB-UniRule"/>
</dbReference>
<evidence type="ECO:0000313" key="11">
    <source>
        <dbReference type="Proteomes" id="UP000547011"/>
    </source>
</evidence>
<evidence type="ECO:0000313" key="10">
    <source>
        <dbReference type="EMBL" id="MBB4052057.1"/>
    </source>
</evidence>
<evidence type="ECO:0000256" key="2">
    <source>
        <dbReference type="ARBA" id="ARBA00022491"/>
    </source>
</evidence>
<evidence type="ECO:0000256" key="7">
    <source>
        <dbReference type="HAMAP-Rule" id="MF_00768"/>
    </source>
</evidence>
<dbReference type="InterPro" id="IPR009057">
    <property type="entry name" value="Homeodomain-like_sf"/>
</dbReference>
<evidence type="ECO:0000256" key="1">
    <source>
        <dbReference type="ARBA" id="ARBA00004719"/>
    </source>
</evidence>
<dbReference type="Proteomes" id="UP000547011">
    <property type="component" value="Unassembled WGS sequence"/>
</dbReference>
<sequence>MRVGILLIDCSIKTYMMGNVKPRSGKTAQMPKIGMQPLRRQAMIRATISEIAAAGSLDVTVSQIAKRAGMSPALAMHYFGTKDKIFFATMRHVLELYRQAVKNRLDGVSDPYERIVGIIDASFEASQLEREVVAAWLAFYVRALQSGEARRLLNVYAGRLQSNLRFNLRQLFDEATARKIAQGLASLIDGFYIRHALQDLVPDQDETRALVQDYLELWLERKNRLG</sequence>
<dbReference type="InterPro" id="IPR036271">
    <property type="entry name" value="Tet_transcr_reg_TetR-rel_C_sf"/>
</dbReference>
<dbReference type="EMBL" id="JACIEW010000003">
    <property type="protein sequence ID" value="MBB4052057.1"/>
    <property type="molecule type" value="Genomic_DNA"/>
</dbReference>
<keyword evidence="11" id="KW-1185">Reference proteome</keyword>
<dbReference type="PANTHER" id="PTHR30055">
    <property type="entry name" value="HTH-TYPE TRANSCRIPTIONAL REGULATOR RUTR"/>
    <property type="match status" value="1"/>
</dbReference>
<accession>A0A7W6IMT5</accession>
<dbReference type="NCBIfam" id="TIGR03384">
    <property type="entry name" value="betaine_BetI"/>
    <property type="match status" value="1"/>
</dbReference>
<dbReference type="PROSITE" id="PS50977">
    <property type="entry name" value="HTH_TETR_2"/>
    <property type="match status" value="1"/>
</dbReference>
<dbReference type="GO" id="GO:0000976">
    <property type="term" value="F:transcription cis-regulatory region binding"/>
    <property type="evidence" value="ECO:0007669"/>
    <property type="project" value="TreeGrafter"/>
</dbReference>
<dbReference type="Pfam" id="PF13977">
    <property type="entry name" value="TetR_C_6"/>
    <property type="match status" value="1"/>
</dbReference>
<protein>
    <recommendedName>
        <fullName evidence="7">HTH-type transcriptional regulator BetI</fullName>
    </recommendedName>
</protein>
<dbReference type="InterPro" id="IPR050109">
    <property type="entry name" value="HTH-type_TetR-like_transc_reg"/>
</dbReference>
<dbReference type="InterPro" id="IPR039538">
    <property type="entry name" value="BetI_C"/>
</dbReference>
<feature type="domain" description="HTH tetR-type" evidence="9">
    <location>
        <begin position="37"/>
        <end position="97"/>
    </location>
</feature>
<name>A0A7W6IMT5_9HYPH</name>
<evidence type="ECO:0000256" key="6">
    <source>
        <dbReference type="ARBA" id="ARBA00024936"/>
    </source>
</evidence>
<keyword evidence="2 7" id="KW-0678">Repressor</keyword>
<gene>
    <name evidence="7" type="primary">betI</name>
    <name evidence="10" type="ORF">GGR20_001699</name>
</gene>
<dbReference type="Pfam" id="PF00440">
    <property type="entry name" value="TetR_N"/>
    <property type="match status" value="1"/>
</dbReference>
<dbReference type="GO" id="GO:0019285">
    <property type="term" value="P:glycine betaine biosynthetic process from choline"/>
    <property type="evidence" value="ECO:0007669"/>
    <property type="project" value="UniProtKB-UniRule"/>
</dbReference>
<keyword evidence="3 7" id="KW-0805">Transcription regulation</keyword>
<dbReference type="HAMAP" id="MF_00768">
    <property type="entry name" value="HTH_type_BetI"/>
    <property type="match status" value="1"/>
</dbReference>
<dbReference type="UniPathway" id="UPA00529"/>
<keyword evidence="5 7" id="KW-0804">Transcription</keyword>
<comment type="function">
    <text evidence="6">Repressor involved in the biosynthesis of the osmoprotectant glycine betaine. It represses transcription of the choline transporter BetT and the genes of BetAB involved in the synthesis of glycine betaine.</text>
</comment>
<dbReference type="SUPFAM" id="SSF46689">
    <property type="entry name" value="Homeodomain-like"/>
    <property type="match status" value="1"/>
</dbReference>
<comment type="pathway">
    <text evidence="1 7">Amine and polyamine biosynthesis; betaine biosynthesis via choline pathway [regulation].</text>
</comment>
<comment type="caution">
    <text evidence="10">The sequence shown here is derived from an EMBL/GenBank/DDBJ whole genome shotgun (WGS) entry which is preliminary data.</text>
</comment>
<evidence type="ECO:0000259" key="9">
    <source>
        <dbReference type="PROSITE" id="PS50977"/>
    </source>
</evidence>
<evidence type="ECO:0000256" key="5">
    <source>
        <dbReference type="ARBA" id="ARBA00023163"/>
    </source>
</evidence>
<evidence type="ECO:0000256" key="3">
    <source>
        <dbReference type="ARBA" id="ARBA00023015"/>
    </source>
</evidence>
<keyword evidence="4 7" id="KW-0238">DNA-binding</keyword>
<dbReference type="SUPFAM" id="SSF48498">
    <property type="entry name" value="Tetracyclin repressor-like, C-terminal domain"/>
    <property type="match status" value="1"/>
</dbReference>
<feature type="DNA-binding region" description="H-T-H motif" evidence="7 8">
    <location>
        <begin position="60"/>
        <end position="79"/>
    </location>
</feature>
<comment type="function">
    <text evidence="7">Repressor involved in choline regulation of the bet genes.</text>
</comment>
<evidence type="ECO:0000256" key="4">
    <source>
        <dbReference type="ARBA" id="ARBA00023125"/>
    </source>
</evidence>
<dbReference type="Gene3D" id="1.10.357.10">
    <property type="entry name" value="Tetracycline Repressor, domain 2"/>
    <property type="match status" value="1"/>
</dbReference>
<organism evidence="10 11">
    <name type="scientific">Devosia subaequoris</name>
    <dbReference type="NCBI Taxonomy" id="395930"/>
    <lineage>
        <taxon>Bacteria</taxon>
        <taxon>Pseudomonadati</taxon>
        <taxon>Pseudomonadota</taxon>
        <taxon>Alphaproteobacteria</taxon>
        <taxon>Hyphomicrobiales</taxon>
        <taxon>Devosiaceae</taxon>
        <taxon>Devosia</taxon>
    </lineage>
</organism>
<dbReference type="InterPro" id="IPR001647">
    <property type="entry name" value="HTH_TetR"/>
</dbReference>
<dbReference type="InterPro" id="IPR017757">
    <property type="entry name" value="Tscrpt_rep_BetI"/>
</dbReference>
<dbReference type="GO" id="GO:0003700">
    <property type="term" value="F:DNA-binding transcription factor activity"/>
    <property type="evidence" value="ECO:0007669"/>
    <property type="project" value="UniProtKB-UniRule"/>
</dbReference>
<evidence type="ECO:0000256" key="8">
    <source>
        <dbReference type="PROSITE-ProRule" id="PRU00335"/>
    </source>
</evidence>
<proteinExistence type="inferred from homology"/>
<reference evidence="10 11" key="1">
    <citation type="submission" date="2020-08" db="EMBL/GenBank/DDBJ databases">
        <title>Genomic Encyclopedia of Type Strains, Phase IV (KMG-IV): sequencing the most valuable type-strain genomes for metagenomic binning, comparative biology and taxonomic classification.</title>
        <authorList>
            <person name="Goeker M."/>
        </authorList>
    </citation>
    <scope>NUCLEOTIDE SEQUENCE [LARGE SCALE GENOMIC DNA]</scope>
    <source>
        <strain evidence="10 11">DSM 23447</strain>
    </source>
</reference>
<dbReference type="AlphaFoldDB" id="A0A7W6IMT5"/>
<dbReference type="PANTHER" id="PTHR30055:SF234">
    <property type="entry name" value="HTH-TYPE TRANSCRIPTIONAL REGULATOR BETI"/>
    <property type="match status" value="1"/>
</dbReference>
<dbReference type="NCBIfam" id="NF001978">
    <property type="entry name" value="PRK00767.1"/>
    <property type="match status" value="1"/>
</dbReference>